<dbReference type="AlphaFoldDB" id="A0A3E0X4D1"/>
<dbReference type="Proteomes" id="UP000256763">
    <property type="component" value="Unassembled WGS sequence"/>
</dbReference>
<keyword evidence="2" id="KW-1185">Reference proteome</keyword>
<evidence type="ECO:0000313" key="1">
    <source>
        <dbReference type="EMBL" id="RFA39396.1"/>
    </source>
</evidence>
<dbReference type="OrthoDB" id="90759at2"/>
<reference evidence="2" key="1">
    <citation type="submission" date="2017-05" db="EMBL/GenBank/DDBJ databases">
        <authorList>
            <person name="Sharma S."/>
            <person name="Sidhu C."/>
            <person name="Pinnaka A.K."/>
        </authorList>
    </citation>
    <scope>NUCLEOTIDE SEQUENCE [LARGE SCALE GENOMIC DNA]</scope>
    <source>
        <strain evidence="2">AK93</strain>
    </source>
</reference>
<proteinExistence type="predicted"/>
<dbReference type="RefSeq" id="WP_116300647.1">
    <property type="nucleotide sequence ID" value="NZ_NFZV01000001.1"/>
</dbReference>
<dbReference type="NCBIfam" id="TIGR01634">
    <property type="entry name" value="tail_P2_I"/>
    <property type="match status" value="1"/>
</dbReference>
<comment type="caution">
    <text evidence="1">The sequence shown here is derived from an EMBL/GenBank/DDBJ whole genome shotgun (WGS) entry which is preliminary data.</text>
</comment>
<dbReference type="InterPro" id="IPR006521">
    <property type="entry name" value="Tail_protein_I"/>
</dbReference>
<organism evidence="1 2">
    <name type="scientific">Alkalilimnicola ehrlichii</name>
    <dbReference type="NCBI Taxonomy" id="351052"/>
    <lineage>
        <taxon>Bacteria</taxon>
        <taxon>Pseudomonadati</taxon>
        <taxon>Pseudomonadota</taxon>
        <taxon>Gammaproteobacteria</taxon>
        <taxon>Chromatiales</taxon>
        <taxon>Ectothiorhodospiraceae</taxon>
        <taxon>Alkalilimnicola</taxon>
    </lineage>
</organism>
<accession>A0A3E0X4D1</accession>
<protein>
    <submittedName>
        <fullName evidence="1">Phage tail protein I</fullName>
    </submittedName>
</protein>
<sequence length="178" mass="19999">MTTSLLPPNATRLERALEASDAQLSELDLAKVDSLWNPDRCPASLLPWLAWAVGVEGWNSNWTTARQRRVIKTALETRRYRGTLGSLRRELAALGMDILVREWWEIGDTPHHYELDIELTDSAIPDDLHLYIHDVVGRYARESQVLDVVNLYQPVCGATYVGAAITLGDDLCVYPPAE</sequence>
<dbReference type="Pfam" id="PF09684">
    <property type="entry name" value="Tail_P2_I"/>
    <property type="match status" value="1"/>
</dbReference>
<name>A0A3E0X4D1_9GAMM</name>
<gene>
    <name evidence="1" type="ORF">CAL65_00910</name>
</gene>
<evidence type="ECO:0000313" key="2">
    <source>
        <dbReference type="Proteomes" id="UP000256763"/>
    </source>
</evidence>
<dbReference type="EMBL" id="NFZW01000001">
    <property type="protein sequence ID" value="RFA39396.1"/>
    <property type="molecule type" value="Genomic_DNA"/>
</dbReference>